<organism evidence="1 2">
    <name type="scientific">Papaver atlanticum</name>
    <dbReference type="NCBI Taxonomy" id="357466"/>
    <lineage>
        <taxon>Eukaryota</taxon>
        <taxon>Viridiplantae</taxon>
        <taxon>Streptophyta</taxon>
        <taxon>Embryophyta</taxon>
        <taxon>Tracheophyta</taxon>
        <taxon>Spermatophyta</taxon>
        <taxon>Magnoliopsida</taxon>
        <taxon>Ranunculales</taxon>
        <taxon>Papaveraceae</taxon>
        <taxon>Papaveroideae</taxon>
        <taxon>Papaver</taxon>
    </lineage>
</organism>
<gene>
    <name evidence="1" type="ORF">MKW98_017441</name>
</gene>
<sequence length="67" mass="7813">YLISKPSLAWVDDMRCEYRHSWICYLCTSRWSAVLFMLRPHLQNTKTVGIGGILYLHGPCSQCHRIS</sequence>
<keyword evidence="2" id="KW-1185">Reference proteome</keyword>
<comment type="caution">
    <text evidence="1">The sequence shown here is derived from an EMBL/GenBank/DDBJ whole genome shotgun (WGS) entry which is preliminary data.</text>
</comment>
<evidence type="ECO:0000313" key="2">
    <source>
        <dbReference type="Proteomes" id="UP001202328"/>
    </source>
</evidence>
<reference evidence="1" key="1">
    <citation type="submission" date="2022-04" db="EMBL/GenBank/DDBJ databases">
        <title>A functionally conserved STORR gene fusion in Papaver species that diverged 16.8 million years ago.</title>
        <authorList>
            <person name="Catania T."/>
        </authorList>
    </citation>
    <scope>NUCLEOTIDE SEQUENCE</scope>
    <source>
        <strain evidence="1">S-188037</strain>
    </source>
</reference>
<protein>
    <submittedName>
        <fullName evidence="1">Uncharacterized protein</fullName>
    </submittedName>
</protein>
<feature type="non-terminal residue" evidence="1">
    <location>
        <position position="1"/>
    </location>
</feature>
<name>A0AAD4ST89_9MAGN</name>
<proteinExistence type="predicted"/>
<dbReference type="AlphaFoldDB" id="A0AAD4ST89"/>
<accession>A0AAD4ST89</accession>
<feature type="non-terminal residue" evidence="1">
    <location>
        <position position="67"/>
    </location>
</feature>
<evidence type="ECO:0000313" key="1">
    <source>
        <dbReference type="EMBL" id="KAI3918993.1"/>
    </source>
</evidence>
<dbReference type="Proteomes" id="UP001202328">
    <property type="component" value="Unassembled WGS sequence"/>
</dbReference>
<dbReference type="EMBL" id="JAJJMB010008951">
    <property type="protein sequence ID" value="KAI3918993.1"/>
    <property type="molecule type" value="Genomic_DNA"/>
</dbReference>